<evidence type="ECO:0000313" key="2">
    <source>
        <dbReference type="Proteomes" id="UP001218188"/>
    </source>
</evidence>
<protein>
    <submittedName>
        <fullName evidence="1">Uncharacterized protein</fullName>
    </submittedName>
</protein>
<dbReference type="EMBL" id="JARJCM010000165">
    <property type="protein sequence ID" value="KAJ7024715.1"/>
    <property type="molecule type" value="Genomic_DNA"/>
</dbReference>
<feature type="non-terminal residue" evidence="1">
    <location>
        <position position="155"/>
    </location>
</feature>
<reference evidence="1" key="1">
    <citation type="submission" date="2023-03" db="EMBL/GenBank/DDBJ databases">
        <title>Massive genome expansion in bonnet fungi (Mycena s.s.) driven by repeated elements and novel gene families across ecological guilds.</title>
        <authorList>
            <consortium name="Lawrence Berkeley National Laboratory"/>
            <person name="Harder C.B."/>
            <person name="Miyauchi S."/>
            <person name="Viragh M."/>
            <person name="Kuo A."/>
            <person name="Thoen E."/>
            <person name="Andreopoulos B."/>
            <person name="Lu D."/>
            <person name="Skrede I."/>
            <person name="Drula E."/>
            <person name="Henrissat B."/>
            <person name="Morin E."/>
            <person name="Kohler A."/>
            <person name="Barry K."/>
            <person name="LaButti K."/>
            <person name="Morin E."/>
            <person name="Salamov A."/>
            <person name="Lipzen A."/>
            <person name="Mereny Z."/>
            <person name="Hegedus B."/>
            <person name="Baldrian P."/>
            <person name="Stursova M."/>
            <person name="Weitz H."/>
            <person name="Taylor A."/>
            <person name="Grigoriev I.V."/>
            <person name="Nagy L.G."/>
            <person name="Martin F."/>
            <person name="Kauserud H."/>
        </authorList>
    </citation>
    <scope>NUCLEOTIDE SEQUENCE</scope>
    <source>
        <strain evidence="1">CBHHK200</strain>
    </source>
</reference>
<keyword evidence="2" id="KW-1185">Reference proteome</keyword>
<comment type="caution">
    <text evidence="1">The sequence shown here is derived from an EMBL/GenBank/DDBJ whole genome shotgun (WGS) entry which is preliminary data.</text>
</comment>
<dbReference type="Proteomes" id="UP001218188">
    <property type="component" value="Unassembled WGS sequence"/>
</dbReference>
<proteinExistence type="predicted"/>
<accession>A0AAD6SEQ9</accession>
<organism evidence="1 2">
    <name type="scientific">Mycena alexandri</name>
    <dbReference type="NCBI Taxonomy" id="1745969"/>
    <lineage>
        <taxon>Eukaryota</taxon>
        <taxon>Fungi</taxon>
        <taxon>Dikarya</taxon>
        <taxon>Basidiomycota</taxon>
        <taxon>Agaricomycotina</taxon>
        <taxon>Agaricomycetes</taxon>
        <taxon>Agaricomycetidae</taxon>
        <taxon>Agaricales</taxon>
        <taxon>Marasmiineae</taxon>
        <taxon>Mycenaceae</taxon>
        <taxon>Mycena</taxon>
    </lineage>
</organism>
<gene>
    <name evidence="1" type="ORF">C8F04DRAFT_1301650</name>
</gene>
<dbReference type="AlphaFoldDB" id="A0AAD6SEQ9"/>
<evidence type="ECO:0000313" key="1">
    <source>
        <dbReference type="EMBL" id="KAJ7024715.1"/>
    </source>
</evidence>
<sequence>MAYVHSAARAMDGCAGVRTNGPRRVCLAIIRLSLCLFPPSAGSAAYFMKGKRWRGVTLSEGAHKRLDKEQAVVQLGKGEKGEQLPAVLCVQRGVHLLVALVVWRAGRHDQTRGLSNSLSIGSGESGCFPVSIFAVDADDNVGMAVVAVTAVAEGT</sequence>
<name>A0AAD6SEQ9_9AGAR</name>